<dbReference type="PROSITE" id="PS50975">
    <property type="entry name" value="ATP_GRASP"/>
    <property type="match status" value="1"/>
</dbReference>
<dbReference type="GO" id="GO:0005737">
    <property type="term" value="C:cytoplasm"/>
    <property type="evidence" value="ECO:0007669"/>
    <property type="project" value="TreeGrafter"/>
</dbReference>
<gene>
    <name evidence="3" type="ORF">CFK40_08765</name>
</gene>
<dbReference type="Gene3D" id="3.40.50.20">
    <property type="match status" value="1"/>
</dbReference>
<dbReference type="InterPro" id="IPR013651">
    <property type="entry name" value="ATP-grasp_RimK-type"/>
</dbReference>
<sequence>MKYKGWLIYSQLDAEDNSSYINWFLEEAELQSLDLKLAIRENLAIGIIDDKRTILLNNKPIAPPDFAVVRTIDPFLSLHLESMGIRVFNSSSIAQICNNKELTHHYVHGLGVPMVDTIFANSNQLPNLQVLEFPFVIKESTGRGGKQVFLIENEKDWQDSLPNLTSKTSIMQTCNVKHGKDLRVFVVGNEIVGAVLRENSRDFRANFKLGGSASLYSLSKEEVKLVQTIIEHFQFDMVGIDFLFSKDQKLLFNEIEDVVGSRTLSAVSDSNLLQKYNAYIRSQLS</sequence>
<dbReference type="PANTHER" id="PTHR21621">
    <property type="entry name" value="RIBOSOMAL PROTEIN S6 MODIFICATION PROTEIN"/>
    <property type="match status" value="1"/>
</dbReference>
<dbReference type="OrthoDB" id="4426445at2"/>
<dbReference type="Gene3D" id="3.30.470.20">
    <property type="entry name" value="ATP-grasp fold, B domain"/>
    <property type="match status" value="1"/>
</dbReference>
<keyword evidence="1" id="KW-0547">Nucleotide-binding</keyword>
<dbReference type="KEGG" id="vne:CFK40_08765"/>
<feature type="domain" description="ATP-grasp" evidence="2">
    <location>
        <begin position="104"/>
        <end position="281"/>
    </location>
</feature>
<dbReference type="EMBL" id="CP022437">
    <property type="protein sequence ID" value="ASN05095.1"/>
    <property type="molecule type" value="Genomic_DNA"/>
</dbReference>
<dbReference type="Proteomes" id="UP000204391">
    <property type="component" value="Chromosome"/>
</dbReference>
<evidence type="ECO:0000313" key="4">
    <source>
        <dbReference type="Proteomes" id="UP000204391"/>
    </source>
</evidence>
<dbReference type="GO" id="GO:0018169">
    <property type="term" value="F:ribosomal S6-glutamic acid ligase activity"/>
    <property type="evidence" value="ECO:0007669"/>
    <property type="project" value="TreeGrafter"/>
</dbReference>
<protein>
    <recommendedName>
        <fullName evidence="2">ATP-grasp domain-containing protein</fullName>
    </recommendedName>
</protein>
<keyword evidence="4" id="KW-1185">Reference proteome</keyword>
<keyword evidence="1" id="KW-0067">ATP-binding</keyword>
<accession>A0A221MBS4</accession>
<dbReference type="GO" id="GO:0046872">
    <property type="term" value="F:metal ion binding"/>
    <property type="evidence" value="ECO:0007669"/>
    <property type="project" value="InterPro"/>
</dbReference>
<dbReference type="AlphaFoldDB" id="A0A221MBS4"/>
<proteinExistence type="predicted"/>
<dbReference type="InterPro" id="IPR011761">
    <property type="entry name" value="ATP-grasp"/>
</dbReference>
<evidence type="ECO:0000259" key="2">
    <source>
        <dbReference type="PROSITE" id="PS50975"/>
    </source>
</evidence>
<evidence type="ECO:0000256" key="1">
    <source>
        <dbReference type="PROSITE-ProRule" id="PRU00409"/>
    </source>
</evidence>
<dbReference type="RefSeq" id="WP_089531946.1">
    <property type="nucleotide sequence ID" value="NZ_CP022437.1"/>
</dbReference>
<dbReference type="Pfam" id="PF08443">
    <property type="entry name" value="RimK"/>
    <property type="match status" value="1"/>
</dbReference>
<dbReference type="PANTHER" id="PTHR21621:SF0">
    <property type="entry name" value="BETA-CITRYLGLUTAMATE SYNTHASE B-RELATED"/>
    <property type="match status" value="1"/>
</dbReference>
<reference evidence="3 4" key="1">
    <citation type="journal article" date="2003" name="Int. J. Syst. Evol. Microbiol.">
        <title>Virgibacillus carmonensis sp. nov., Virgibacillus necropolis sp. nov. and Virgibacillus picturae sp. nov., three novel species isolated from deteriorated mural paintings, transfer of the species of the genus salibacillus to Virgibacillus, as Virgibacillus marismortui comb. nov. and Virgibacillus salexigens comb. nov., and emended description of the genus Virgibacillus.</title>
        <authorList>
            <person name="Heyrman J."/>
            <person name="Logan N.A."/>
            <person name="Busse H.J."/>
            <person name="Balcaen A."/>
            <person name="Lebbe L."/>
            <person name="Rodriguez-Diaz M."/>
            <person name="Swings J."/>
            <person name="De Vos P."/>
        </authorList>
    </citation>
    <scope>NUCLEOTIDE SEQUENCE [LARGE SCALE GENOMIC DNA]</scope>
    <source>
        <strain evidence="3 4">LMG 19488</strain>
    </source>
</reference>
<name>A0A221MBS4_9BACI</name>
<organism evidence="3 4">
    <name type="scientific">Virgibacillus necropolis</name>
    <dbReference type="NCBI Taxonomy" id="163877"/>
    <lineage>
        <taxon>Bacteria</taxon>
        <taxon>Bacillati</taxon>
        <taxon>Bacillota</taxon>
        <taxon>Bacilli</taxon>
        <taxon>Bacillales</taxon>
        <taxon>Bacillaceae</taxon>
        <taxon>Virgibacillus</taxon>
    </lineage>
</organism>
<dbReference type="SUPFAM" id="SSF56059">
    <property type="entry name" value="Glutathione synthetase ATP-binding domain-like"/>
    <property type="match status" value="1"/>
</dbReference>
<evidence type="ECO:0000313" key="3">
    <source>
        <dbReference type="EMBL" id="ASN05095.1"/>
    </source>
</evidence>
<dbReference type="GO" id="GO:0009432">
    <property type="term" value="P:SOS response"/>
    <property type="evidence" value="ECO:0007669"/>
    <property type="project" value="TreeGrafter"/>
</dbReference>
<dbReference type="GO" id="GO:0005524">
    <property type="term" value="F:ATP binding"/>
    <property type="evidence" value="ECO:0007669"/>
    <property type="project" value="UniProtKB-UniRule"/>
</dbReference>